<comment type="cofactor">
    <cofactor evidence="1">
        <name>NAD(+)</name>
        <dbReference type="ChEBI" id="CHEBI:57540"/>
    </cofactor>
</comment>
<evidence type="ECO:0000313" key="7">
    <source>
        <dbReference type="EMBL" id="KAG8460584.1"/>
    </source>
</evidence>
<dbReference type="OrthoDB" id="16464at2759"/>
<organism evidence="7 8">
    <name type="scientific">Diacronema lutheri</name>
    <name type="common">Unicellular marine alga</name>
    <name type="synonym">Monochrysis lutheri</name>
    <dbReference type="NCBI Taxonomy" id="2081491"/>
    <lineage>
        <taxon>Eukaryota</taxon>
        <taxon>Haptista</taxon>
        <taxon>Haptophyta</taxon>
        <taxon>Pavlovophyceae</taxon>
        <taxon>Pavlovales</taxon>
        <taxon>Pavlovaceae</taxon>
        <taxon>Diacronema</taxon>
    </lineage>
</organism>
<evidence type="ECO:0000313" key="8">
    <source>
        <dbReference type="Proteomes" id="UP000751190"/>
    </source>
</evidence>
<name>A0A8J6C4X0_DIALT</name>
<dbReference type="OMA" id="KLIPLMC"/>
<dbReference type="InterPro" id="IPR036291">
    <property type="entry name" value="NAD(P)-bd_dom_sf"/>
</dbReference>
<evidence type="ECO:0000259" key="6">
    <source>
        <dbReference type="Pfam" id="PF16363"/>
    </source>
</evidence>
<dbReference type="PANTHER" id="PTHR43000">
    <property type="entry name" value="DTDP-D-GLUCOSE 4,6-DEHYDRATASE-RELATED"/>
    <property type="match status" value="1"/>
</dbReference>
<dbReference type="Gene3D" id="3.90.25.10">
    <property type="entry name" value="UDP-galactose 4-epimerase, domain 1"/>
    <property type="match status" value="1"/>
</dbReference>
<proteinExistence type="predicted"/>
<dbReference type="NCBIfam" id="TIGR01181">
    <property type="entry name" value="dTDP_gluc_dehyt"/>
    <property type="match status" value="1"/>
</dbReference>
<dbReference type="AlphaFoldDB" id="A0A8J6C4X0"/>
<dbReference type="InterPro" id="IPR016040">
    <property type="entry name" value="NAD(P)-bd_dom"/>
</dbReference>
<comment type="caution">
    <text evidence="7">The sequence shown here is derived from an EMBL/GenBank/DDBJ whole genome shotgun (WGS) entry which is preliminary data.</text>
</comment>
<feature type="domain" description="NAD(P)-binding" evidence="6">
    <location>
        <begin position="9"/>
        <end position="313"/>
    </location>
</feature>
<evidence type="ECO:0000256" key="2">
    <source>
        <dbReference type="ARBA" id="ARBA00023027"/>
    </source>
</evidence>
<dbReference type="CDD" id="cd05246">
    <property type="entry name" value="dTDP_GD_SDR_e"/>
    <property type="match status" value="1"/>
</dbReference>
<evidence type="ECO:0000256" key="3">
    <source>
        <dbReference type="ARBA" id="ARBA00023239"/>
    </source>
</evidence>
<reference evidence="7" key="1">
    <citation type="submission" date="2021-05" db="EMBL/GenBank/DDBJ databases">
        <title>The genome of the haptophyte Pavlova lutheri (Diacronema luteri, Pavlovales) - a model for lipid biosynthesis in eukaryotic algae.</title>
        <authorList>
            <person name="Hulatt C.J."/>
            <person name="Posewitz M.C."/>
        </authorList>
    </citation>
    <scope>NUCLEOTIDE SEQUENCE</scope>
    <source>
        <strain evidence="7">NIVA-4/92</strain>
    </source>
</reference>
<evidence type="ECO:0000256" key="4">
    <source>
        <dbReference type="SAM" id="MobiDB-lite"/>
    </source>
</evidence>
<feature type="transmembrane region" description="Helical" evidence="5">
    <location>
        <begin position="6"/>
        <end position="26"/>
    </location>
</feature>
<dbReference type="GO" id="GO:0008460">
    <property type="term" value="F:dTDP-glucose 4,6-dehydratase activity"/>
    <property type="evidence" value="ECO:0007669"/>
    <property type="project" value="InterPro"/>
</dbReference>
<dbReference type="SUPFAM" id="SSF51735">
    <property type="entry name" value="NAD(P)-binding Rossmann-fold domains"/>
    <property type="match status" value="1"/>
</dbReference>
<keyword evidence="5" id="KW-0472">Membrane</keyword>
<gene>
    <name evidence="7" type="ORF">KFE25_011359</name>
</gene>
<dbReference type="Pfam" id="PF16363">
    <property type="entry name" value="GDP_Man_Dehyd"/>
    <property type="match status" value="1"/>
</dbReference>
<keyword evidence="8" id="KW-1185">Reference proteome</keyword>
<dbReference type="FunFam" id="3.40.50.720:FF:000304">
    <property type="entry name" value="UDP-glucose 4,6-dehydratase"/>
    <property type="match status" value="1"/>
</dbReference>
<sequence length="374" mass="42095">MDYTPNSILVTGGAGFIASAFVLRIVEKYSAYKVVVLDKLDYCASRKHLEHLERLRNFKFVKGDIEQADLLNYLLESEQIDTILHFAAQTHVDNSFGNSVIFTTNNVLGTHVMLEAAKRAMPRLKRFVHVSTDEVYGENPSPGDEVFNESSKMEPTNPYAATKASAEMLCTGYWHSYKLPLIVTRGNNVYGPRQYPEKLIPKMINLALRGMPLWIHGNGQQRRSYLHVDDVAAAFDVIMHKGTVGERYNIGTNVDRTVLDVVETIAQQLDVPKSQIKHVEDRVFNDQRYYMDSSKLISLGWKEAVTWETGLKATIEWYKQHPTYWHNLGTALLPHPQLPADADAQAAEEVAQEVGANPHAPTTADVPKAKKART</sequence>
<evidence type="ECO:0000256" key="1">
    <source>
        <dbReference type="ARBA" id="ARBA00001911"/>
    </source>
</evidence>
<keyword evidence="5" id="KW-0812">Transmembrane</keyword>
<dbReference type="InterPro" id="IPR005888">
    <property type="entry name" value="dTDP_Gluc_deHydtase"/>
</dbReference>
<dbReference type="EMBL" id="JAGTXO010000031">
    <property type="protein sequence ID" value="KAG8460584.1"/>
    <property type="molecule type" value="Genomic_DNA"/>
</dbReference>
<dbReference type="Gene3D" id="3.40.50.720">
    <property type="entry name" value="NAD(P)-binding Rossmann-like Domain"/>
    <property type="match status" value="1"/>
</dbReference>
<keyword evidence="3" id="KW-0456">Lyase</keyword>
<protein>
    <recommendedName>
        <fullName evidence="6">NAD(P)-binding domain-containing protein</fullName>
    </recommendedName>
</protein>
<dbReference type="GO" id="GO:0009225">
    <property type="term" value="P:nucleotide-sugar metabolic process"/>
    <property type="evidence" value="ECO:0007669"/>
    <property type="project" value="InterPro"/>
</dbReference>
<dbReference type="Proteomes" id="UP000751190">
    <property type="component" value="Unassembled WGS sequence"/>
</dbReference>
<keyword evidence="2" id="KW-0520">NAD</keyword>
<feature type="region of interest" description="Disordered" evidence="4">
    <location>
        <begin position="346"/>
        <end position="374"/>
    </location>
</feature>
<evidence type="ECO:0000256" key="5">
    <source>
        <dbReference type="SAM" id="Phobius"/>
    </source>
</evidence>
<accession>A0A8J6C4X0</accession>
<keyword evidence="5" id="KW-1133">Transmembrane helix</keyword>